<keyword evidence="2" id="KW-1185">Reference proteome</keyword>
<accession>A0A1E8CGR2</accession>
<comment type="caution">
    <text evidence="1">The sequence shown here is derived from an EMBL/GenBank/DDBJ whole genome shotgun (WGS) entry which is preliminary data.</text>
</comment>
<dbReference type="Proteomes" id="UP000175669">
    <property type="component" value="Unassembled WGS sequence"/>
</dbReference>
<evidence type="ECO:0008006" key="3">
    <source>
        <dbReference type="Google" id="ProtNLM"/>
    </source>
</evidence>
<sequence length="240" mass="26189">MRFMLKKLISLTLLLILVPVLLVTTVMPALTGLFVRPPVVQALQQAQALNIDVTRVRSGWFSSDIHFNATSSIFSDDGQSPVQQSAILHLNHGPILWHLYDSPFALADFQLLPAPDHEQSHFSGSGLLVLSTQGDLSFDAIAGFTAFAGDHWLETSARWPAAKALQGWRPVLPELQLSLAIDADATALLQSPAADALRVYQQQGWAHVANGRARSTIVLQDEHLDINGTVMPLGLFLESQ</sequence>
<dbReference type="AlphaFoldDB" id="A0A1E8CGR2"/>
<gene>
    <name evidence="1" type="ORF">PHACT_13730</name>
</gene>
<evidence type="ECO:0000313" key="2">
    <source>
        <dbReference type="Proteomes" id="UP000175669"/>
    </source>
</evidence>
<reference evidence="2" key="1">
    <citation type="submission" date="2016-07" db="EMBL/GenBank/DDBJ databases">
        <authorList>
            <person name="Florea S."/>
            <person name="Webb J.S."/>
            <person name="Jaromczyk J."/>
            <person name="Schardl C.L."/>
        </authorList>
    </citation>
    <scope>NUCLEOTIDE SEQUENCE [LARGE SCALE GENOMIC DNA]</scope>
    <source>
        <strain evidence="2">KCTC 42131</strain>
    </source>
</reference>
<name>A0A1E8CGR2_9GAMM</name>
<organism evidence="1 2">
    <name type="scientific">Pseudohongiella acticola</name>
    <dbReference type="NCBI Taxonomy" id="1524254"/>
    <lineage>
        <taxon>Bacteria</taxon>
        <taxon>Pseudomonadati</taxon>
        <taxon>Pseudomonadota</taxon>
        <taxon>Gammaproteobacteria</taxon>
        <taxon>Pseudomonadales</taxon>
        <taxon>Pseudohongiellaceae</taxon>
        <taxon>Pseudohongiella</taxon>
    </lineage>
</organism>
<dbReference type="EMBL" id="MASR01000002">
    <property type="protein sequence ID" value="OFE11592.1"/>
    <property type="molecule type" value="Genomic_DNA"/>
</dbReference>
<evidence type="ECO:0000313" key="1">
    <source>
        <dbReference type="EMBL" id="OFE11592.1"/>
    </source>
</evidence>
<proteinExistence type="predicted"/>
<protein>
    <recommendedName>
        <fullName evidence="3">General secretion pathway protein N</fullName>
    </recommendedName>
</protein>